<dbReference type="InterPro" id="IPR002934">
    <property type="entry name" value="Polymerase_NTP_transf_dom"/>
</dbReference>
<dbReference type="Pfam" id="PF01909">
    <property type="entry name" value="NTP_transf_2"/>
    <property type="match status" value="1"/>
</dbReference>
<gene>
    <name evidence="2" type="ordered locus">Ssol_2641</name>
</gene>
<organism evidence="2">
    <name type="scientific">Saccharolobus solfataricus (strain 98/2)</name>
    <name type="common">Sulfolobus solfataricus</name>
    <dbReference type="NCBI Taxonomy" id="555311"/>
    <lineage>
        <taxon>Archaea</taxon>
        <taxon>Thermoproteota</taxon>
        <taxon>Thermoprotei</taxon>
        <taxon>Sulfolobales</taxon>
        <taxon>Sulfolobaceae</taxon>
        <taxon>Saccharolobus</taxon>
    </lineage>
</organism>
<name>D0KP55_SACS9</name>
<dbReference type="PANTHER" id="PTHR33933:SF1">
    <property type="entry name" value="PROTEIN ADENYLYLTRANSFERASE MNTA-RELATED"/>
    <property type="match status" value="1"/>
</dbReference>
<dbReference type="EMBL" id="CP001800">
    <property type="protein sequence ID" value="ACX92742.1"/>
    <property type="molecule type" value="Genomic_DNA"/>
</dbReference>
<feature type="domain" description="Polymerase nucleotidyl transferase" evidence="1">
    <location>
        <begin position="3"/>
        <end position="68"/>
    </location>
</feature>
<sequence>MERLCEIYSKFTPKLVVIFGSYARGDYTDQSDIDVLIVSDVFPRDPRKGFAITYSIEFPKVMPIAMNTQVFLKKLEGGSTFILEIIEDGKILCGDEEFKKEVLKKYSEIRRKFKRKGKLWEYMEL</sequence>
<dbReference type="SUPFAM" id="SSF81301">
    <property type="entry name" value="Nucleotidyltransferase"/>
    <property type="match status" value="1"/>
</dbReference>
<dbReference type="GO" id="GO:0016779">
    <property type="term" value="F:nucleotidyltransferase activity"/>
    <property type="evidence" value="ECO:0007669"/>
    <property type="project" value="InterPro"/>
</dbReference>
<evidence type="ECO:0000259" key="1">
    <source>
        <dbReference type="Pfam" id="PF01909"/>
    </source>
</evidence>
<dbReference type="KEGG" id="sol:Ssol_2641"/>
<accession>D0KP55</accession>
<proteinExistence type="predicted"/>
<dbReference type="Gene3D" id="3.30.460.10">
    <property type="entry name" value="Beta Polymerase, domain 2"/>
    <property type="match status" value="1"/>
</dbReference>
<reference evidence="2" key="1">
    <citation type="submission" date="2009-10" db="EMBL/GenBank/DDBJ databases">
        <title>Complete sequence of Sulfolobus solfataricus 98/2.</title>
        <authorList>
            <consortium name="US DOE Joint Genome Institute"/>
            <person name="Lucas S."/>
            <person name="Copeland A."/>
            <person name="Lapidus A."/>
            <person name="Glavina del Rio T."/>
            <person name="Tice H."/>
            <person name="Bruce D."/>
            <person name="Goodwin L."/>
            <person name="Pitluck S."/>
            <person name="Munk A.C."/>
            <person name="Brettin T."/>
            <person name="Detter J.C."/>
            <person name="Han C."/>
            <person name="Tapia R."/>
            <person name="Larimer F."/>
            <person name="Land M."/>
            <person name="Hauser L."/>
            <person name="Kyrpides N."/>
            <person name="Ovchinnikova G."/>
            <person name="Mead D."/>
        </authorList>
    </citation>
    <scope>NUCLEOTIDE SEQUENCE [LARGE SCALE GENOMIC DNA]</scope>
    <source>
        <strain evidence="2">98/2</strain>
    </source>
</reference>
<evidence type="ECO:0000313" key="2">
    <source>
        <dbReference type="EMBL" id="ACX92742.1"/>
    </source>
</evidence>
<dbReference type="InterPro" id="IPR052548">
    <property type="entry name" value="Type_VII_TA_antitoxin"/>
</dbReference>
<dbReference type="CDD" id="cd05403">
    <property type="entry name" value="NT_KNTase_like"/>
    <property type="match status" value="1"/>
</dbReference>
<dbReference type="InterPro" id="IPR043519">
    <property type="entry name" value="NT_sf"/>
</dbReference>
<dbReference type="AlphaFoldDB" id="D0KP55"/>
<dbReference type="HOGENOM" id="CLU_130257_9_0_2"/>
<dbReference type="PANTHER" id="PTHR33933">
    <property type="entry name" value="NUCLEOTIDYLTRANSFERASE"/>
    <property type="match status" value="1"/>
</dbReference>
<protein>
    <submittedName>
        <fullName evidence="2">DNA polymerase beta domain protein region</fullName>
    </submittedName>
</protein>